<dbReference type="PANTHER" id="PTHR33755:SF7">
    <property type="entry name" value="TOXIN MODULE OF TOXIN-ANTITOXIN SYSTEM RELE_STBE FAMILY"/>
    <property type="match status" value="1"/>
</dbReference>
<dbReference type="InterPro" id="IPR007712">
    <property type="entry name" value="RelE/ParE_toxin"/>
</dbReference>
<dbReference type="Proteomes" id="UP000315252">
    <property type="component" value="Unassembled WGS sequence"/>
</dbReference>
<evidence type="ECO:0000313" key="4">
    <source>
        <dbReference type="Proteomes" id="UP000315252"/>
    </source>
</evidence>
<gene>
    <name evidence="3" type="ORF">FKG95_10145</name>
</gene>
<dbReference type="OrthoDB" id="121597at2"/>
<evidence type="ECO:0000256" key="1">
    <source>
        <dbReference type="ARBA" id="ARBA00006226"/>
    </source>
</evidence>
<sequence length="94" mass="10790">MAEVRWLPDALGDLKRLHAFIDPHSPNAAARAVKTLIAAAETLAAFPERGRPWDLEMDYRELPVRFGASGYVIRYRVFEGQVFVVRVWHALEER</sequence>
<evidence type="ECO:0000256" key="2">
    <source>
        <dbReference type="ARBA" id="ARBA00022649"/>
    </source>
</evidence>
<dbReference type="Gene3D" id="3.30.2310.20">
    <property type="entry name" value="RelE-like"/>
    <property type="match status" value="1"/>
</dbReference>
<dbReference type="EMBL" id="VHSH01000003">
    <property type="protein sequence ID" value="TQV80529.1"/>
    <property type="molecule type" value="Genomic_DNA"/>
</dbReference>
<comment type="similarity">
    <text evidence="1">Belongs to the RelE toxin family.</text>
</comment>
<dbReference type="Pfam" id="PF05016">
    <property type="entry name" value="ParE_toxin"/>
    <property type="match status" value="1"/>
</dbReference>
<proteinExistence type="inferred from homology"/>
<dbReference type="InterPro" id="IPR035093">
    <property type="entry name" value="RelE/ParE_toxin_dom_sf"/>
</dbReference>
<keyword evidence="2" id="KW-1277">Toxin-antitoxin system</keyword>
<accession>A0A545TTI5</accession>
<dbReference type="PANTHER" id="PTHR33755">
    <property type="entry name" value="TOXIN PARE1-RELATED"/>
    <property type="match status" value="1"/>
</dbReference>
<reference evidence="3 4" key="1">
    <citation type="submission" date="2019-06" db="EMBL/GenBank/DDBJ databases">
        <title>Whole genome sequence for Rhodospirillaceae sp. R148.</title>
        <authorList>
            <person name="Wang G."/>
        </authorList>
    </citation>
    <scope>NUCLEOTIDE SEQUENCE [LARGE SCALE GENOMIC DNA]</scope>
    <source>
        <strain evidence="3 4">R148</strain>
    </source>
</reference>
<name>A0A545TTI5_9PROT</name>
<evidence type="ECO:0000313" key="3">
    <source>
        <dbReference type="EMBL" id="TQV80529.1"/>
    </source>
</evidence>
<comment type="caution">
    <text evidence="3">The sequence shown here is derived from an EMBL/GenBank/DDBJ whole genome shotgun (WGS) entry which is preliminary data.</text>
</comment>
<dbReference type="AlphaFoldDB" id="A0A545TTI5"/>
<organism evidence="3 4">
    <name type="scientific">Denitrobaculum tricleocarpae</name>
    <dbReference type="NCBI Taxonomy" id="2591009"/>
    <lineage>
        <taxon>Bacteria</taxon>
        <taxon>Pseudomonadati</taxon>
        <taxon>Pseudomonadota</taxon>
        <taxon>Alphaproteobacteria</taxon>
        <taxon>Rhodospirillales</taxon>
        <taxon>Rhodospirillaceae</taxon>
        <taxon>Denitrobaculum</taxon>
    </lineage>
</organism>
<protein>
    <submittedName>
        <fullName evidence="3">Type II toxin-antitoxin system RelE/ParE family toxin</fullName>
    </submittedName>
</protein>
<keyword evidence="4" id="KW-1185">Reference proteome</keyword>
<dbReference type="RefSeq" id="WP_142896243.1">
    <property type="nucleotide sequence ID" value="NZ_ML660054.1"/>
</dbReference>
<dbReference type="InterPro" id="IPR051803">
    <property type="entry name" value="TA_system_RelE-like_toxin"/>
</dbReference>